<reference evidence="2" key="1">
    <citation type="submission" date="2022-11" db="UniProtKB">
        <authorList>
            <consortium name="WormBaseParasite"/>
        </authorList>
    </citation>
    <scope>IDENTIFICATION</scope>
</reference>
<proteinExistence type="predicted"/>
<sequence>MFCHRILPLINDKICCFYVDSFRLDRLREFSPAFLGDCPKLRMIQSDFPKFPADDSAGAAPAQALAKWLHMPRGDSLPKVLRSFYFHLERAEALKMAFVNSTNSVNFIICLYLWSAEIESNWLLVRCPIERDEDKWAKWEQEALVELDGYWKWNHFYINFNDWDIGDGMLDANAAPSEPKNE</sequence>
<name>A0A914HBA0_GLORO</name>
<organism evidence="1 2">
    <name type="scientific">Globodera rostochiensis</name>
    <name type="common">Golden nematode worm</name>
    <name type="synonym">Heterodera rostochiensis</name>
    <dbReference type="NCBI Taxonomy" id="31243"/>
    <lineage>
        <taxon>Eukaryota</taxon>
        <taxon>Metazoa</taxon>
        <taxon>Ecdysozoa</taxon>
        <taxon>Nematoda</taxon>
        <taxon>Chromadorea</taxon>
        <taxon>Rhabditida</taxon>
        <taxon>Tylenchina</taxon>
        <taxon>Tylenchomorpha</taxon>
        <taxon>Tylenchoidea</taxon>
        <taxon>Heteroderidae</taxon>
        <taxon>Heteroderinae</taxon>
        <taxon>Globodera</taxon>
    </lineage>
</organism>
<dbReference type="AlphaFoldDB" id="A0A914HBA0"/>
<dbReference type="WBParaSite" id="Gr19_v10_g15487.t1">
    <property type="protein sequence ID" value="Gr19_v10_g15487.t1"/>
    <property type="gene ID" value="Gr19_v10_g15487"/>
</dbReference>
<protein>
    <submittedName>
        <fullName evidence="2">Uncharacterized protein</fullName>
    </submittedName>
</protein>
<evidence type="ECO:0000313" key="1">
    <source>
        <dbReference type="Proteomes" id="UP000887572"/>
    </source>
</evidence>
<evidence type="ECO:0000313" key="2">
    <source>
        <dbReference type="WBParaSite" id="Gr19_v10_g15487.t1"/>
    </source>
</evidence>
<dbReference type="Proteomes" id="UP000887572">
    <property type="component" value="Unplaced"/>
</dbReference>
<accession>A0A914HBA0</accession>
<keyword evidence="1" id="KW-1185">Reference proteome</keyword>